<keyword evidence="1" id="KW-1133">Transmembrane helix</keyword>
<dbReference type="AlphaFoldDB" id="A0A158QYP6"/>
<sequence length="125" mass="13660">MYGRIVLLVVLLVAVFAVTEAQWGWGRPVGYYGGYRGYNGYGWGRRSYGYGYGRPRFVFNVLLVFCLLLGTTDAYYWGYPGMYGLGMYGGFGGLGWGGLGMYGLGYGGFGGLGMYGLGYGGMLWK</sequence>
<keyword evidence="1" id="KW-0472">Membrane</keyword>
<keyword evidence="4" id="KW-1185">Reference proteome</keyword>
<feature type="signal peptide" evidence="2">
    <location>
        <begin position="1"/>
        <end position="21"/>
    </location>
</feature>
<feature type="transmembrane region" description="Helical" evidence="1">
    <location>
        <begin position="57"/>
        <end position="79"/>
    </location>
</feature>
<feature type="chain" id="PRO_5043135685" evidence="2">
    <location>
        <begin position="22"/>
        <end position="125"/>
    </location>
</feature>
<dbReference type="OMA" id="TEAQWGW"/>
<reference evidence="5" key="1">
    <citation type="submission" date="2016-04" db="UniProtKB">
        <authorList>
            <consortium name="WormBaseParasite"/>
        </authorList>
    </citation>
    <scope>IDENTIFICATION</scope>
</reference>
<gene>
    <name evidence="3" type="ORF">NBR_LOCUS8793</name>
</gene>
<evidence type="ECO:0000313" key="4">
    <source>
        <dbReference type="Proteomes" id="UP000271162"/>
    </source>
</evidence>
<dbReference type="EMBL" id="UYSL01020053">
    <property type="protein sequence ID" value="VDL72382.1"/>
    <property type="molecule type" value="Genomic_DNA"/>
</dbReference>
<organism evidence="5">
    <name type="scientific">Nippostrongylus brasiliensis</name>
    <name type="common">Rat hookworm</name>
    <dbReference type="NCBI Taxonomy" id="27835"/>
    <lineage>
        <taxon>Eukaryota</taxon>
        <taxon>Metazoa</taxon>
        <taxon>Ecdysozoa</taxon>
        <taxon>Nematoda</taxon>
        <taxon>Chromadorea</taxon>
        <taxon>Rhabditida</taxon>
        <taxon>Rhabditina</taxon>
        <taxon>Rhabditomorpha</taxon>
        <taxon>Strongyloidea</taxon>
        <taxon>Heligmosomidae</taxon>
        <taxon>Nippostrongylus</taxon>
    </lineage>
</organism>
<evidence type="ECO:0000313" key="5">
    <source>
        <dbReference type="WBParaSite" id="NBR_0000879201-mRNA-1"/>
    </source>
</evidence>
<proteinExistence type="predicted"/>
<reference evidence="3 4" key="2">
    <citation type="submission" date="2018-11" db="EMBL/GenBank/DDBJ databases">
        <authorList>
            <consortium name="Pathogen Informatics"/>
        </authorList>
    </citation>
    <scope>NUCLEOTIDE SEQUENCE [LARGE SCALE GENOMIC DNA]</scope>
</reference>
<accession>A0A158QYP6</accession>
<evidence type="ECO:0000313" key="3">
    <source>
        <dbReference type="EMBL" id="VDL72382.1"/>
    </source>
</evidence>
<keyword evidence="1" id="KW-0812">Transmembrane</keyword>
<feature type="transmembrane region" description="Helical" evidence="1">
    <location>
        <begin position="91"/>
        <end position="115"/>
    </location>
</feature>
<dbReference type="WBParaSite" id="NBR_0000879201-mRNA-1">
    <property type="protein sequence ID" value="NBR_0000879201-mRNA-1"/>
    <property type="gene ID" value="NBR_0000879201"/>
</dbReference>
<name>A0A158QYP6_NIPBR</name>
<protein>
    <submittedName>
        <fullName evidence="5">Secreted protein</fullName>
    </submittedName>
</protein>
<evidence type="ECO:0000256" key="2">
    <source>
        <dbReference type="SAM" id="SignalP"/>
    </source>
</evidence>
<evidence type="ECO:0000256" key="1">
    <source>
        <dbReference type="SAM" id="Phobius"/>
    </source>
</evidence>
<dbReference type="Proteomes" id="UP000271162">
    <property type="component" value="Unassembled WGS sequence"/>
</dbReference>
<keyword evidence="2" id="KW-0732">Signal</keyword>